<dbReference type="EMBL" id="OKRB01000131">
    <property type="protein sequence ID" value="SPE29633.1"/>
    <property type="molecule type" value="Genomic_DNA"/>
</dbReference>
<keyword evidence="1" id="KW-0812">Transmembrane</keyword>
<protein>
    <submittedName>
        <fullName evidence="2">Uncharacterized protein</fullName>
    </submittedName>
</protein>
<sequence>MAEGSEHEFGLPVDGFLDGLGVLFQTPFRITVRFDLRFVALFVARVFRAVFGGGVLLGVAGVFVGLSVARFAVVGFAGIFVFAAVFADFFFVLVVTVFVLFITGIVLVADVSARAAAALIALADAELWGKVVPFFRLGHGFYRLHGELNVMVLGVLGGDLHGVEEAAAELGVDATAEKAVGDLRDGELDGGGIFGDGEPDAVEPWSAIAGQVMDFGVEVAEGVAAQGRGLAAEPVGLDVSTCHVHFRAIIDLTRP</sequence>
<organism evidence="2 3">
    <name type="scientific">Candidatus Sulfuritelmatomonas gaucii</name>
    <dbReference type="NCBI Taxonomy" id="2043161"/>
    <lineage>
        <taxon>Bacteria</taxon>
        <taxon>Pseudomonadati</taxon>
        <taxon>Acidobacteriota</taxon>
        <taxon>Terriglobia</taxon>
        <taxon>Terriglobales</taxon>
        <taxon>Acidobacteriaceae</taxon>
        <taxon>Candidatus Sulfuritelmatomonas</taxon>
    </lineage>
</organism>
<dbReference type="Proteomes" id="UP000239735">
    <property type="component" value="Unassembled WGS sequence"/>
</dbReference>
<proteinExistence type="predicted"/>
<evidence type="ECO:0000256" key="1">
    <source>
        <dbReference type="SAM" id="Phobius"/>
    </source>
</evidence>
<accession>A0A2N9M2E4</accession>
<name>A0A2N9M2E4_9BACT</name>
<evidence type="ECO:0000313" key="3">
    <source>
        <dbReference type="Proteomes" id="UP000239735"/>
    </source>
</evidence>
<keyword evidence="1" id="KW-0472">Membrane</keyword>
<dbReference type="AlphaFoldDB" id="A0A2N9M2E4"/>
<feature type="transmembrane region" description="Helical" evidence="1">
    <location>
        <begin position="38"/>
        <end position="64"/>
    </location>
</feature>
<reference evidence="3" key="1">
    <citation type="submission" date="2018-02" db="EMBL/GenBank/DDBJ databases">
        <authorList>
            <person name="Hausmann B."/>
        </authorList>
    </citation>
    <scope>NUCLEOTIDE SEQUENCE [LARGE SCALE GENOMIC DNA]</scope>
    <source>
        <strain evidence="3">Peat soil MAG SbA5</strain>
    </source>
</reference>
<evidence type="ECO:0000313" key="2">
    <source>
        <dbReference type="EMBL" id="SPE29633.1"/>
    </source>
</evidence>
<keyword evidence="1" id="KW-1133">Transmembrane helix</keyword>
<gene>
    <name evidence="2" type="ORF">SBA5_700015</name>
</gene>
<feature type="transmembrane region" description="Helical" evidence="1">
    <location>
        <begin position="76"/>
        <end position="109"/>
    </location>
</feature>